<gene>
    <name evidence="2" type="ORF">GH811_13465</name>
</gene>
<dbReference type="SUPFAM" id="SSF82771">
    <property type="entry name" value="GIY-YIG endonuclease"/>
    <property type="match status" value="1"/>
</dbReference>
<proteinExistence type="predicted"/>
<dbReference type="InterPro" id="IPR000305">
    <property type="entry name" value="GIY-YIG_endonuc"/>
</dbReference>
<dbReference type="InterPro" id="IPR047296">
    <property type="entry name" value="GIY-YIG_UvrC_Cho"/>
</dbReference>
<dbReference type="PROSITE" id="PS50164">
    <property type="entry name" value="GIY_YIG"/>
    <property type="match status" value="1"/>
</dbReference>
<accession>A0ABR6YZI5</accession>
<evidence type="ECO:0000313" key="3">
    <source>
        <dbReference type="Proteomes" id="UP000622405"/>
    </source>
</evidence>
<dbReference type="InterPro" id="IPR036876">
    <property type="entry name" value="UVR_dom_sf"/>
</dbReference>
<dbReference type="PANTHER" id="PTHR30562:SF1">
    <property type="entry name" value="UVRABC SYSTEM PROTEIN C"/>
    <property type="match status" value="1"/>
</dbReference>
<dbReference type="SMART" id="SM00465">
    <property type="entry name" value="GIYc"/>
    <property type="match status" value="1"/>
</dbReference>
<dbReference type="InterPro" id="IPR035901">
    <property type="entry name" value="GIY-YIG_endonuc_sf"/>
</dbReference>
<dbReference type="PANTHER" id="PTHR30562">
    <property type="entry name" value="UVRC/OXIDOREDUCTASE"/>
    <property type="match status" value="1"/>
</dbReference>
<evidence type="ECO:0000259" key="1">
    <source>
        <dbReference type="PROSITE" id="PS50164"/>
    </source>
</evidence>
<organism evidence="2 3">
    <name type="scientific">Acetobacterium malicum</name>
    <dbReference type="NCBI Taxonomy" id="52692"/>
    <lineage>
        <taxon>Bacteria</taxon>
        <taxon>Bacillati</taxon>
        <taxon>Bacillota</taxon>
        <taxon>Clostridia</taxon>
        <taxon>Eubacteriales</taxon>
        <taxon>Eubacteriaceae</taxon>
        <taxon>Acetobacterium</taxon>
    </lineage>
</organism>
<name>A0ABR6YZI5_9FIRM</name>
<dbReference type="Pfam" id="PF01541">
    <property type="entry name" value="GIY-YIG"/>
    <property type="match status" value="1"/>
</dbReference>
<keyword evidence="3" id="KW-1185">Reference proteome</keyword>
<feature type="domain" description="GIY-YIG" evidence="1">
    <location>
        <begin position="18"/>
        <end position="96"/>
    </location>
</feature>
<dbReference type="Proteomes" id="UP000622405">
    <property type="component" value="Unassembled WGS sequence"/>
</dbReference>
<dbReference type="SUPFAM" id="SSF46600">
    <property type="entry name" value="C-terminal UvrC-binding domain of UvrB"/>
    <property type="match status" value="1"/>
</dbReference>
<dbReference type="CDD" id="cd10434">
    <property type="entry name" value="GIY-YIG_UvrC_Cho"/>
    <property type="match status" value="1"/>
</dbReference>
<sequence>METETMSHLEQKVNQIPPLPGIYKMLDSTGQIIYVGKSNCLKKRVKSYFTKSPKQPKIERMIFFIDDIDYIVTDTHLEARLLECQLIKELKPYFNSQMKNDRRYFYLNVTHSSHSRGLSIVLEREDHSFGPFRRKQIILSLIDMLTHLFPIVQENNRFDFHYHTLPEPMSPEDFLKNRQTLLLIFSDDTKLNCFINQLEICMHKESAQYHYERATTYRDLIKSLAYISHNLHAYKHLTTRDILLKIPVRDGEKLFFISSGRIVLKQYFPVLTQSVIDTFFNEGSRMKSALVPIPDEKAGIDFQNILFSEIQALPDEWILK</sequence>
<dbReference type="Gene3D" id="3.40.1440.10">
    <property type="entry name" value="GIY-YIG endonuclease"/>
    <property type="match status" value="1"/>
</dbReference>
<dbReference type="InterPro" id="IPR050066">
    <property type="entry name" value="UvrABC_protein_C"/>
</dbReference>
<protein>
    <recommendedName>
        <fullName evidence="1">GIY-YIG domain-containing protein</fullName>
    </recommendedName>
</protein>
<comment type="caution">
    <text evidence="2">The sequence shown here is derived from an EMBL/GenBank/DDBJ whole genome shotgun (WGS) entry which is preliminary data.</text>
</comment>
<reference evidence="2 3" key="1">
    <citation type="journal article" date="2020" name="mSystems">
        <title>Defining Genomic and Predicted Metabolic Features of the Acetobacterium Genus.</title>
        <authorList>
            <person name="Ross D.E."/>
            <person name="Marshall C.W."/>
            <person name="Gulliver D."/>
            <person name="May H.D."/>
            <person name="Norman R.S."/>
        </authorList>
    </citation>
    <scope>NUCLEOTIDE SEQUENCE [LARGE SCALE GENOMIC DNA]</scope>
    <source>
        <strain evidence="2 3">DSM 4132</strain>
    </source>
</reference>
<dbReference type="EMBL" id="WJBE01000013">
    <property type="protein sequence ID" value="MBC3900624.1"/>
    <property type="molecule type" value="Genomic_DNA"/>
</dbReference>
<evidence type="ECO:0000313" key="2">
    <source>
        <dbReference type="EMBL" id="MBC3900624.1"/>
    </source>
</evidence>